<dbReference type="GO" id="GO:0003723">
    <property type="term" value="F:RNA binding"/>
    <property type="evidence" value="ECO:0007669"/>
    <property type="project" value="InterPro"/>
</dbReference>
<keyword evidence="4 8" id="KW-0853">WD repeat</keyword>
<feature type="compositionally biased region" description="Low complexity" evidence="9">
    <location>
        <begin position="1"/>
        <end position="16"/>
    </location>
</feature>
<keyword evidence="3" id="KW-0698">rRNA processing</keyword>
<dbReference type="PROSITE" id="PS50082">
    <property type="entry name" value="WD_REPEATS_2"/>
    <property type="match status" value="1"/>
</dbReference>
<dbReference type="Proteomes" id="UP000075880">
    <property type="component" value="Unassembled WGS sequence"/>
</dbReference>
<evidence type="ECO:0000256" key="2">
    <source>
        <dbReference type="ARBA" id="ARBA00022517"/>
    </source>
</evidence>
<dbReference type="AlphaFoldDB" id="A0AAG5DEF9"/>
<feature type="region of interest" description="Disordered" evidence="9">
    <location>
        <begin position="1"/>
        <end position="22"/>
    </location>
</feature>
<evidence type="ECO:0000259" key="10">
    <source>
        <dbReference type="Pfam" id="PF23769"/>
    </source>
</evidence>
<evidence type="ECO:0000256" key="4">
    <source>
        <dbReference type="ARBA" id="ARBA00022574"/>
    </source>
</evidence>
<evidence type="ECO:0000256" key="3">
    <source>
        <dbReference type="ARBA" id="ARBA00022552"/>
    </source>
</evidence>
<dbReference type="Gene3D" id="2.130.10.10">
    <property type="entry name" value="YVTN repeat-like/Quinoprotein amine dehydrogenase"/>
    <property type="match status" value="2"/>
</dbReference>
<keyword evidence="2" id="KW-0690">Ribosome biogenesis</keyword>
<feature type="domain" description="WD repeat-containing protein 75 second beta-propeller" evidence="10">
    <location>
        <begin position="817"/>
        <end position="930"/>
    </location>
</feature>
<dbReference type="GO" id="GO:2000234">
    <property type="term" value="P:positive regulation of rRNA processing"/>
    <property type="evidence" value="ECO:0007669"/>
    <property type="project" value="TreeGrafter"/>
</dbReference>
<dbReference type="InterPro" id="IPR015943">
    <property type="entry name" value="WD40/YVTN_repeat-like_dom_sf"/>
</dbReference>
<reference evidence="11" key="1">
    <citation type="submission" date="2024-04" db="UniProtKB">
        <authorList>
            <consortium name="EnsemblMetazoa"/>
        </authorList>
    </citation>
    <scope>IDENTIFICATION</scope>
    <source>
        <strain evidence="11">EBRO</strain>
    </source>
</reference>
<evidence type="ECO:0000256" key="7">
    <source>
        <dbReference type="ARBA" id="ARBA00023242"/>
    </source>
</evidence>
<accession>A0AAG5DEF9</accession>
<dbReference type="InterPro" id="IPR001680">
    <property type="entry name" value="WD40_rpt"/>
</dbReference>
<dbReference type="SUPFAM" id="SSF50978">
    <property type="entry name" value="WD40 repeat-like"/>
    <property type="match status" value="1"/>
</dbReference>
<dbReference type="Pfam" id="PF23869">
    <property type="entry name" value="Beta-prop_WDR75_1st"/>
    <property type="match status" value="1"/>
</dbReference>
<evidence type="ECO:0000256" key="9">
    <source>
        <dbReference type="SAM" id="MobiDB-lite"/>
    </source>
</evidence>
<dbReference type="SUPFAM" id="SSF63829">
    <property type="entry name" value="Calcium-dependent phosphotriesterase"/>
    <property type="match status" value="1"/>
</dbReference>
<dbReference type="GO" id="GO:0006364">
    <property type="term" value="P:rRNA processing"/>
    <property type="evidence" value="ECO:0007669"/>
    <property type="project" value="UniProtKB-KW"/>
</dbReference>
<sequence length="1133" mass="127266">MCIDSVSSTSKNNVNKGQMERSKKKVLAQELAMDATSNDGLRIRRVAGGCMVQYPPLFSCDGNLLFVVYESSIQAFNVTTGDFVRSYESKAGDGHLIGMVLDSTQGKYIHGCTVDGLILSWKIDSGLLTDQLQIVKNKFIAESFHVLYDQNGVSSFLVLGTSTKKLFIQYCPHKRLVLEVVRPAIHTDKVKGDQRLAAPEKHNNDTNNVRIVAAPGGYGLNYFAYIAKSRWYWVRLKPTVYVDSMPHCSGVRPVVVACHPTDAILAVGDTLGRVVLYRNFLTKEKIIFETYHWHPRPVNCLAFSSNGTHFYSGGNERVLVKWSVGQEEKADLIPRLTDSIVHIAVGPENLKLVLCTADNGIHVMNALHKQTATVQSFSKISDDVPEEELFPAALQLNPRTHTIIMNGRVGCIQFFSPYTKSMLYTLDITLRNYNTNEDHNVIHNTVVTNIAVNAHWLATVENWDDHHNSTETRLKFWKYNESRQIYSLSTNLENVHQGGVFDVAFSSTSRERDLLCATAGHDRRIKVWSLEEIETSDGGEKVVWACVGSIQHRNLPVRSISFSQDASLLAGGFGNVLCIWNSDTLKLKCSLSAASGYDGCVNRAIMLLPCVGKNEQMPEIAKKKSVYGVARSKILSEMVALINGKEKSSLFDNASEKCTKQQRSSRMFSARKELIESVSECHKKYIVQKIQTNSKMNMMQRAELFYSLRIRCRTNEEMKRHIRSKLLASSRSAKVIEQSLQKICGNVSNIRQFRIIRKQRNYERRRLSPVPIENCLTNVFSQQNIDQTKVANKRKTVEIIHGRRKEIANPIKSFPQIHHVLFCYGQFSHLVVITTENRLVVWNLLSLKIQVSAALTIDRIALDPITNLIATFTKENELYVFLPNIPMPLYHRINMPKVFGAVWVPRRYPSSQSFNVDWQATSQLFFLNAKQELQQLVSDNDEELLGPVDSDDEETLVANEYLHDMSVGFKTPFAAMLAKQAIGSKLQRSAEQRSGISIGFERKSVLRDIVASSSHTMAPVNLLCKDFLRSLLVTEETRVKESISQDQITLNVTSTTNGVVLEADGANDTANDDVNAEEVEVKEKTTRLSKKLRAGKVATAVVNQMHQNQVVATAATVGIQLGKLSDEFIDIVF</sequence>
<dbReference type="Pfam" id="PF23769">
    <property type="entry name" value="Beta-prop_WDR75_2nd"/>
    <property type="match status" value="2"/>
</dbReference>
<keyword evidence="7" id="KW-0539">Nucleus</keyword>
<dbReference type="PANTHER" id="PTHR44215">
    <property type="entry name" value="WD REPEAT-CONTAINING PROTEIN 75"/>
    <property type="match status" value="1"/>
</dbReference>
<feature type="domain" description="WD repeat-containing protein 75 second beta-propeller" evidence="10">
    <location>
        <begin position="395"/>
        <end position="596"/>
    </location>
</feature>
<organism evidence="11 12">
    <name type="scientific">Anopheles atroparvus</name>
    <name type="common">European mosquito</name>
    <dbReference type="NCBI Taxonomy" id="41427"/>
    <lineage>
        <taxon>Eukaryota</taxon>
        <taxon>Metazoa</taxon>
        <taxon>Ecdysozoa</taxon>
        <taxon>Arthropoda</taxon>
        <taxon>Hexapoda</taxon>
        <taxon>Insecta</taxon>
        <taxon>Pterygota</taxon>
        <taxon>Neoptera</taxon>
        <taxon>Endopterygota</taxon>
        <taxon>Diptera</taxon>
        <taxon>Nematocera</taxon>
        <taxon>Culicoidea</taxon>
        <taxon>Culicidae</taxon>
        <taxon>Anophelinae</taxon>
        <taxon>Anopheles</taxon>
    </lineage>
</organism>
<evidence type="ECO:0000256" key="6">
    <source>
        <dbReference type="ARBA" id="ARBA00023163"/>
    </source>
</evidence>
<dbReference type="GO" id="GO:0045943">
    <property type="term" value="P:positive regulation of transcription by RNA polymerase I"/>
    <property type="evidence" value="ECO:0007669"/>
    <property type="project" value="InterPro"/>
</dbReference>
<protein>
    <recommendedName>
        <fullName evidence="10">WD repeat-containing protein 75 second beta-propeller domain-containing protein</fullName>
    </recommendedName>
</protein>
<dbReference type="PANTHER" id="PTHR44215:SF1">
    <property type="entry name" value="WD REPEAT-CONTAINING PROTEIN 75"/>
    <property type="match status" value="1"/>
</dbReference>
<name>A0AAG5DEF9_ANOAO</name>
<feature type="repeat" description="WD" evidence="8">
    <location>
        <begin position="291"/>
        <end position="332"/>
    </location>
</feature>
<evidence type="ECO:0000313" key="12">
    <source>
        <dbReference type="Proteomes" id="UP000075880"/>
    </source>
</evidence>
<evidence type="ECO:0000256" key="5">
    <source>
        <dbReference type="ARBA" id="ARBA00022737"/>
    </source>
</evidence>
<keyword evidence="6" id="KW-0804">Transcription</keyword>
<dbReference type="InterPro" id="IPR036322">
    <property type="entry name" value="WD40_repeat_dom_sf"/>
</dbReference>
<comment type="subcellular location">
    <subcellularLocation>
        <location evidence="1">Nucleus</location>
        <location evidence="1">Nucleolus</location>
    </subcellularLocation>
</comment>
<keyword evidence="5" id="KW-0677">Repeat</keyword>
<keyword evidence="12" id="KW-1185">Reference proteome</keyword>
<evidence type="ECO:0000313" key="11">
    <source>
        <dbReference type="EnsemblMetazoa" id="ENSAATROPP009209"/>
    </source>
</evidence>
<dbReference type="InterPro" id="IPR053826">
    <property type="entry name" value="WDR75"/>
</dbReference>
<dbReference type="SMART" id="SM00320">
    <property type="entry name" value="WD40"/>
    <property type="match status" value="3"/>
</dbReference>
<evidence type="ECO:0000256" key="8">
    <source>
        <dbReference type="PROSITE-ProRule" id="PRU00221"/>
    </source>
</evidence>
<evidence type="ECO:0000256" key="1">
    <source>
        <dbReference type="ARBA" id="ARBA00004604"/>
    </source>
</evidence>
<dbReference type="InterPro" id="IPR057644">
    <property type="entry name" value="Beta-prop_WDR75_2nd"/>
</dbReference>
<dbReference type="GO" id="GO:0032040">
    <property type="term" value="C:small-subunit processome"/>
    <property type="evidence" value="ECO:0007669"/>
    <property type="project" value="InterPro"/>
</dbReference>
<dbReference type="EnsemblMetazoa" id="ENSAATROPT010199">
    <property type="protein sequence ID" value="ENSAATROPP009209"/>
    <property type="gene ID" value="ENSAATROPG008295"/>
</dbReference>
<proteinExistence type="predicted"/>